<dbReference type="AlphaFoldDB" id="X1VEB0"/>
<protein>
    <recommendedName>
        <fullName evidence="5">HTH lacI-type domain-containing protein</fullName>
    </recommendedName>
</protein>
<dbReference type="Gene3D" id="3.40.50.2300">
    <property type="match status" value="1"/>
</dbReference>
<evidence type="ECO:0000256" key="1">
    <source>
        <dbReference type="ARBA" id="ARBA00022491"/>
    </source>
</evidence>
<gene>
    <name evidence="6" type="ORF">S12H4_48542</name>
</gene>
<organism evidence="6">
    <name type="scientific">marine sediment metagenome</name>
    <dbReference type="NCBI Taxonomy" id="412755"/>
    <lineage>
        <taxon>unclassified sequences</taxon>
        <taxon>metagenomes</taxon>
        <taxon>ecological metagenomes</taxon>
    </lineage>
</organism>
<dbReference type="PANTHER" id="PTHR30146">
    <property type="entry name" value="LACI-RELATED TRANSCRIPTIONAL REPRESSOR"/>
    <property type="match status" value="1"/>
</dbReference>
<proteinExistence type="predicted"/>
<keyword evidence="4" id="KW-0804">Transcription</keyword>
<evidence type="ECO:0000256" key="2">
    <source>
        <dbReference type="ARBA" id="ARBA00023015"/>
    </source>
</evidence>
<feature type="non-terminal residue" evidence="6">
    <location>
        <position position="100"/>
    </location>
</feature>
<evidence type="ECO:0000313" key="6">
    <source>
        <dbReference type="EMBL" id="GAJ04945.1"/>
    </source>
</evidence>
<evidence type="ECO:0000259" key="5">
    <source>
        <dbReference type="SMART" id="SM00354"/>
    </source>
</evidence>
<keyword evidence="3" id="KW-0238">DNA-binding</keyword>
<dbReference type="EMBL" id="BARW01030349">
    <property type="protein sequence ID" value="GAJ04945.1"/>
    <property type="molecule type" value="Genomic_DNA"/>
</dbReference>
<dbReference type="SMART" id="SM00354">
    <property type="entry name" value="HTH_LACI"/>
    <property type="match status" value="1"/>
</dbReference>
<dbReference type="SUPFAM" id="SSF53822">
    <property type="entry name" value="Periplasmic binding protein-like I"/>
    <property type="match status" value="1"/>
</dbReference>
<feature type="domain" description="HTH lacI-type" evidence="5">
    <location>
        <begin position="1"/>
        <end position="73"/>
    </location>
</feature>
<accession>X1VEB0</accession>
<name>X1VEB0_9ZZZZ</name>
<keyword evidence="2" id="KW-0805">Transcription regulation</keyword>
<dbReference type="GO" id="GO:0003700">
    <property type="term" value="F:DNA-binding transcription factor activity"/>
    <property type="evidence" value="ECO:0007669"/>
    <property type="project" value="TreeGrafter"/>
</dbReference>
<comment type="caution">
    <text evidence="6">The sequence shown here is derived from an EMBL/GenBank/DDBJ whole genome shotgun (WGS) entry which is preliminary data.</text>
</comment>
<dbReference type="SUPFAM" id="SSF47413">
    <property type="entry name" value="lambda repressor-like DNA-binding domains"/>
    <property type="match status" value="1"/>
</dbReference>
<dbReference type="Gene3D" id="1.10.260.40">
    <property type="entry name" value="lambda repressor-like DNA-binding domains"/>
    <property type="match status" value="1"/>
</dbReference>
<dbReference type="InterPro" id="IPR000843">
    <property type="entry name" value="HTH_LacI"/>
</dbReference>
<dbReference type="InterPro" id="IPR028082">
    <property type="entry name" value="Peripla_BP_I"/>
</dbReference>
<evidence type="ECO:0000256" key="3">
    <source>
        <dbReference type="ARBA" id="ARBA00023125"/>
    </source>
</evidence>
<evidence type="ECO:0000256" key="4">
    <source>
        <dbReference type="ARBA" id="ARBA00023163"/>
    </source>
</evidence>
<dbReference type="PANTHER" id="PTHR30146:SF148">
    <property type="entry name" value="HTH-TYPE TRANSCRIPTIONAL REPRESSOR PURR-RELATED"/>
    <property type="match status" value="1"/>
</dbReference>
<keyword evidence="1" id="KW-0678">Repressor</keyword>
<dbReference type="InterPro" id="IPR010982">
    <property type="entry name" value="Lambda_DNA-bd_dom_sf"/>
</dbReference>
<dbReference type="GO" id="GO:0000976">
    <property type="term" value="F:transcription cis-regulatory region binding"/>
    <property type="evidence" value="ECO:0007669"/>
    <property type="project" value="TreeGrafter"/>
</dbReference>
<reference evidence="6" key="1">
    <citation type="journal article" date="2014" name="Front. Microbiol.">
        <title>High frequency of phylogenetically diverse reductive dehalogenase-homologous genes in deep subseafloor sedimentary metagenomes.</title>
        <authorList>
            <person name="Kawai M."/>
            <person name="Futagami T."/>
            <person name="Toyoda A."/>
            <person name="Takaki Y."/>
            <person name="Nishi S."/>
            <person name="Hori S."/>
            <person name="Arai W."/>
            <person name="Tsubouchi T."/>
            <person name="Morono Y."/>
            <person name="Uchiyama I."/>
            <person name="Ito T."/>
            <person name="Fujiyama A."/>
            <person name="Inagaki F."/>
            <person name="Takami H."/>
        </authorList>
    </citation>
    <scope>NUCLEOTIDE SEQUENCE</scope>
    <source>
        <strain evidence="6">Expedition CK06-06</strain>
    </source>
</reference>
<sequence>MISMNMIAKKLKLSRCTISNILNENTKYKYKKETIDLVKKTAENMGYISNKVAQSLKTGRSGTIAFILPDIGHPFFIEIAKIITQLSFSLGYSLIICASE</sequence>